<evidence type="ECO:0000313" key="2">
    <source>
        <dbReference type="EMBL" id="QUS41265.1"/>
    </source>
</evidence>
<dbReference type="Pfam" id="PF08808">
    <property type="entry name" value="RES"/>
    <property type="match status" value="1"/>
</dbReference>
<dbReference type="RefSeq" id="WP_211909873.1">
    <property type="nucleotide sequence ID" value="NZ_CP036498.1"/>
</dbReference>
<dbReference type="EMBL" id="CP036498">
    <property type="protein sequence ID" value="QUS41265.1"/>
    <property type="molecule type" value="Genomic_DNA"/>
</dbReference>
<evidence type="ECO:0000313" key="3">
    <source>
        <dbReference type="Proteomes" id="UP000682843"/>
    </source>
</evidence>
<keyword evidence="3" id="KW-1185">Reference proteome</keyword>
<protein>
    <submittedName>
        <fullName evidence="2">RES domain-containing protein</fullName>
    </submittedName>
</protein>
<accession>A0ABX8AG19</accession>
<sequence>MELWRISNYPDLSGIGGLRFGGRWHSEGRRIVYLADHPSSALLEMIVHLDFNFAPASYQLLRVRAEDKIKADQIDAADLPMDWLKRIDVTRAMGDSWLNRSANALLQVPSAIVRPAKNYLLNPLHSDAPFISIIETITAPFDPRLWRSR</sequence>
<dbReference type="SMART" id="SM00953">
    <property type="entry name" value="RES"/>
    <property type="match status" value="1"/>
</dbReference>
<dbReference type="InterPro" id="IPR014914">
    <property type="entry name" value="RES_dom"/>
</dbReference>
<gene>
    <name evidence="2" type="ORF">RPMA_22255</name>
</gene>
<evidence type="ECO:0000259" key="1">
    <source>
        <dbReference type="SMART" id="SM00953"/>
    </source>
</evidence>
<feature type="domain" description="RES" evidence="1">
    <location>
        <begin position="11"/>
        <end position="135"/>
    </location>
</feature>
<reference evidence="2 3" key="1">
    <citation type="submission" date="2019-02" db="EMBL/GenBank/DDBJ databases">
        <title>Emended description of the genus Rhodopseudomonas and description of Rhodopseudomonas albus sp. nov., a non-phototrophic, heavy-metal-tolerant bacterium isolated from garden soil.</title>
        <authorList>
            <person name="Bao Z."/>
            <person name="Cao W.W."/>
            <person name="Sato Y."/>
            <person name="Nishizawa T."/>
            <person name="Zhao J."/>
            <person name="Guo Y."/>
            <person name="Ohta H."/>
        </authorList>
    </citation>
    <scope>NUCLEOTIDE SEQUENCE [LARGE SCALE GENOMIC DNA]</scope>
    <source>
        <strain evidence="2 3">SK50-23</strain>
    </source>
</reference>
<organism evidence="2 3">
    <name type="scientific">Tardiphaga alba</name>
    <dbReference type="NCBI Taxonomy" id="340268"/>
    <lineage>
        <taxon>Bacteria</taxon>
        <taxon>Pseudomonadati</taxon>
        <taxon>Pseudomonadota</taxon>
        <taxon>Alphaproteobacteria</taxon>
        <taxon>Hyphomicrobiales</taxon>
        <taxon>Nitrobacteraceae</taxon>
        <taxon>Tardiphaga</taxon>
    </lineage>
</organism>
<proteinExistence type="predicted"/>
<dbReference type="Proteomes" id="UP000682843">
    <property type="component" value="Chromosome"/>
</dbReference>
<name>A0ABX8AG19_9BRAD</name>